<reference evidence="1" key="1">
    <citation type="submission" date="2022-01" db="EMBL/GenBank/DDBJ databases">
        <title>Genome sequence and assembly of Parabukholderia sp. RG36.</title>
        <authorList>
            <person name="Chhetri G."/>
        </authorList>
    </citation>
    <scope>NUCLEOTIDE SEQUENCE</scope>
    <source>
        <strain evidence="1">RG36</strain>
    </source>
</reference>
<accession>A0A9X1RLC7</accession>
<proteinExistence type="predicted"/>
<dbReference type="AlphaFoldDB" id="A0A9X1RLC7"/>
<name>A0A9X1RLC7_9BURK</name>
<comment type="caution">
    <text evidence="1">The sequence shown here is derived from an EMBL/GenBank/DDBJ whole genome shotgun (WGS) entry which is preliminary data.</text>
</comment>
<organism evidence="1 2">
    <name type="scientific">Paraburkholderia tagetis</name>
    <dbReference type="NCBI Taxonomy" id="2913261"/>
    <lineage>
        <taxon>Bacteria</taxon>
        <taxon>Pseudomonadati</taxon>
        <taxon>Pseudomonadota</taxon>
        <taxon>Betaproteobacteria</taxon>
        <taxon>Burkholderiales</taxon>
        <taxon>Burkholderiaceae</taxon>
        <taxon>Paraburkholderia</taxon>
    </lineage>
</organism>
<dbReference type="Proteomes" id="UP001139308">
    <property type="component" value="Unassembled WGS sequence"/>
</dbReference>
<protein>
    <submittedName>
        <fullName evidence="1">Uncharacterized protein</fullName>
    </submittedName>
</protein>
<gene>
    <name evidence="1" type="ORF">L5014_02640</name>
</gene>
<dbReference type="EMBL" id="JAKLJA010000001">
    <property type="protein sequence ID" value="MCG5072269.1"/>
    <property type="molecule type" value="Genomic_DNA"/>
</dbReference>
<keyword evidence="2" id="KW-1185">Reference proteome</keyword>
<dbReference type="RefSeq" id="WP_238462020.1">
    <property type="nucleotide sequence ID" value="NZ_JAKLJA010000001.1"/>
</dbReference>
<evidence type="ECO:0000313" key="2">
    <source>
        <dbReference type="Proteomes" id="UP001139308"/>
    </source>
</evidence>
<evidence type="ECO:0000313" key="1">
    <source>
        <dbReference type="EMBL" id="MCG5072269.1"/>
    </source>
</evidence>
<sequence>MNLPVHTLDVAPGSNPLAQPDRVLIALLEGVATAAGGSAGAAVVTAIAGLQLPASYAVQVTPNQDATAFVSGKTNTGFNVTLNPRLAANTLAAGTVDIAIFA</sequence>